<evidence type="ECO:0000256" key="11">
    <source>
        <dbReference type="ARBA" id="ARBA00048508"/>
    </source>
</evidence>
<dbReference type="GO" id="GO:0004316">
    <property type="term" value="F:3-oxoacyl-[acyl-carrier-protein] reductase (NADPH) activity"/>
    <property type="evidence" value="ECO:0007669"/>
    <property type="project" value="UniProtKB-UniRule"/>
</dbReference>
<dbReference type="Pfam" id="PF13561">
    <property type="entry name" value="adh_short_C2"/>
    <property type="match status" value="1"/>
</dbReference>
<dbReference type="InterPro" id="IPR002347">
    <property type="entry name" value="SDR_fam"/>
</dbReference>
<dbReference type="PRINTS" id="PR00081">
    <property type="entry name" value="GDHRDH"/>
</dbReference>
<evidence type="ECO:0000256" key="10">
    <source>
        <dbReference type="ARBA" id="ARBA00023160"/>
    </source>
</evidence>
<dbReference type="FunFam" id="3.40.50.720:FF:000115">
    <property type="entry name" value="3-oxoacyl-[acyl-carrier-protein] reductase FabG"/>
    <property type="match status" value="1"/>
</dbReference>
<dbReference type="NCBIfam" id="NF009466">
    <property type="entry name" value="PRK12826.1-2"/>
    <property type="match status" value="1"/>
</dbReference>
<evidence type="ECO:0000256" key="3">
    <source>
        <dbReference type="ARBA" id="ARBA00006484"/>
    </source>
</evidence>
<dbReference type="SMART" id="SM00822">
    <property type="entry name" value="PKS_KR"/>
    <property type="match status" value="1"/>
</dbReference>
<dbReference type="InterPro" id="IPR036291">
    <property type="entry name" value="NAD(P)-bd_dom_sf"/>
</dbReference>
<keyword evidence="8 14" id="KW-0560">Oxidoreductase</keyword>
<keyword evidence="7 13" id="KW-0521">NADP</keyword>
<dbReference type="CDD" id="cd05333">
    <property type="entry name" value="BKR_SDR_c"/>
    <property type="match status" value="1"/>
</dbReference>
<dbReference type="PANTHER" id="PTHR42760:SF133">
    <property type="entry name" value="3-OXOACYL-[ACYL-CARRIER-PROTEIN] REDUCTASE"/>
    <property type="match status" value="1"/>
</dbReference>
<proteinExistence type="inferred from homology"/>
<dbReference type="EMBL" id="CP015840">
    <property type="protein sequence ID" value="ANG66509.1"/>
    <property type="molecule type" value="Genomic_DNA"/>
</dbReference>
<feature type="binding site" evidence="13">
    <location>
        <begin position="157"/>
        <end position="161"/>
    </location>
    <ligand>
        <name>NADP(+)</name>
        <dbReference type="ChEBI" id="CHEBI:58349"/>
    </ligand>
</feature>
<dbReference type="OrthoDB" id="9803333at2"/>
<dbReference type="NCBIfam" id="TIGR01830">
    <property type="entry name" value="3oxo_ACP_reduc"/>
    <property type="match status" value="1"/>
</dbReference>
<evidence type="ECO:0000259" key="15">
    <source>
        <dbReference type="SMART" id="SM00822"/>
    </source>
</evidence>
<comment type="pathway">
    <text evidence="2 14">Lipid metabolism; fatty acid biosynthesis.</text>
</comment>
<gene>
    <name evidence="16" type="ORF">M787_004190</name>
</gene>
<evidence type="ECO:0000256" key="1">
    <source>
        <dbReference type="ARBA" id="ARBA00002607"/>
    </source>
</evidence>
<dbReference type="PROSITE" id="PS00061">
    <property type="entry name" value="ADH_SHORT"/>
    <property type="match status" value="1"/>
</dbReference>
<accession>A0A173E022</accession>
<keyword evidence="9 14" id="KW-0443">Lipid metabolism</keyword>
<feature type="binding site" evidence="13">
    <location>
        <position position="92"/>
    </location>
    <ligand>
        <name>NADP(+)</name>
        <dbReference type="ChEBI" id="CHEBI:58349"/>
    </ligand>
</feature>
<evidence type="ECO:0000256" key="14">
    <source>
        <dbReference type="RuleBase" id="RU366074"/>
    </source>
</evidence>
<dbReference type="EC" id="1.1.1.100" evidence="14"/>
<evidence type="ECO:0000256" key="6">
    <source>
        <dbReference type="ARBA" id="ARBA00022832"/>
    </source>
</evidence>
<reference evidence="16 17" key="1">
    <citation type="journal article" date="2014" name="Syst. Appl. Microbiol.">
        <title>Evidence for the existence of two new members of the family Chlamydiaceae and proposal of Chlamydia avium sp. nov. and Chlamydia gallinacea sp. nov.</title>
        <authorList>
            <person name="Sachse K."/>
            <person name="Laroucau K."/>
            <person name="Riege K."/>
            <person name="Wehner S."/>
            <person name="Dilcher M."/>
            <person name="Creasy H.H."/>
            <person name="Weidmann M."/>
            <person name="Myers G."/>
            <person name="Vorimore F."/>
            <person name="Vicari N."/>
            <person name="Magnino S."/>
            <person name="Liebler-Tenorio E."/>
            <person name="Ruettger A."/>
            <person name="Bavoil P.M."/>
            <person name="Hufert F.T."/>
            <person name="Rossello-Mora R."/>
            <person name="Marz M."/>
        </authorList>
    </citation>
    <scope>NUCLEOTIDE SEQUENCE [LARGE SCALE GENOMIC DNA]</scope>
    <source>
        <strain evidence="16 17">08-1274/3</strain>
    </source>
</reference>
<feature type="active site" description="Proton acceptor" evidence="12">
    <location>
        <position position="157"/>
    </location>
</feature>
<comment type="subunit">
    <text evidence="4 14">Homotetramer.</text>
</comment>
<dbReference type="AlphaFoldDB" id="A0A173E022"/>
<keyword evidence="5 14" id="KW-0444">Lipid biosynthesis</keyword>
<dbReference type="InterPro" id="IPR057326">
    <property type="entry name" value="KR_dom"/>
</dbReference>
<feature type="binding site" evidence="13">
    <location>
        <begin position="14"/>
        <end position="17"/>
    </location>
    <ligand>
        <name>NADP(+)</name>
        <dbReference type="ChEBI" id="CHEBI:58349"/>
    </ligand>
</feature>
<evidence type="ECO:0000256" key="9">
    <source>
        <dbReference type="ARBA" id="ARBA00023098"/>
    </source>
</evidence>
<evidence type="ECO:0000256" key="2">
    <source>
        <dbReference type="ARBA" id="ARBA00005194"/>
    </source>
</evidence>
<dbReference type="PRINTS" id="PR00080">
    <property type="entry name" value="SDRFAMILY"/>
</dbReference>
<dbReference type="GO" id="GO:0006633">
    <property type="term" value="P:fatty acid biosynthetic process"/>
    <property type="evidence" value="ECO:0007669"/>
    <property type="project" value="UniProtKB-UniPathway"/>
</dbReference>
<dbReference type="PANTHER" id="PTHR42760">
    <property type="entry name" value="SHORT-CHAIN DEHYDROGENASES/REDUCTASES FAMILY MEMBER"/>
    <property type="match status" value="1"/>
</dbReference>
<dbReference type="RefSeq" id="WP_021828328.1">
    <property type="nucleotide sequence ID" value="NZ_CP015840.1"/>
</dbReference>
<dbReference type="InterPro" id="IPR011284">
    <property type="entry name" value="3oxo_ACP_reduc"/>
</dbReference>
<organism evidence="16 17">
    <name type="scientific">Chlamydia gallinacea 08-1274/3</name>
    <dbReference type="NCBI Taxonomy" id="1143323"/>
    <lineage>
        <taxon>Bacteria</taxon>
        <taxon>Pseudomonadati</taxon>
        <taxon>Chlamydiota</taxon>
        <taxon>Chlamydiia</taxon>
        <taxon>Chlamydiales</taxon>
        <taxon>Chlamydiaceae</taxon>
        <taxon>Chlamydia/Chlamydophila group</taxon>
        <taxon>Chlamydia</taxon>
    </lineage>
</organism>
<evidence type="ECO:0000256" key="4">
    <source>
        <dbReference type="ARBA" id="ARBA00011881"/>
    </source>
</evidence>
<comment type="catalytic activity">
    <reaction evidence="11 14">
        <text>a (3R)-hydroxyacyl-[ACP] + NADP(+) = a 3-oxoacyl-[ACP] + NADPH + H(+)</text>
        <dbReference type="Rhea" id="RHEA:17397"/>
        <dbReference type="Rhea" id="RHEA-COMP:9916"/>
        <dbReference type="Rhea" id="RHEA-COMP:9945"/>
        <dbReference type="ChEBI" id="CHEBI:15378"/>
        <dbReference type="ChEBI" id="CHEBI:57783"/>
        <dbReference type="ChEBI" id="CHEBI:58349"/>
        <dbReference type="ChEBI" id="CHEBI:78776"/>
        <dbReference type="ChEBI" id="CHEBI:78827"/>
        <dbReference type="EC" id="1.1.1.100"/>
    </reaction>
</comment>
<evidence type="ECO:0000256" key="13">
    <source>
        <dbReference type="PIRSR" id="PIRSR611284-2"/>
    </source>
</evidence>
<evidence type="ECO:0000313" key="17">
    <source>
        <dbReference type="Proteomes" id="UP000019147"/>
    </source>
</evidence>
<keyword evidence="6 14" id="KW-0276">Fatty acid metabolism</keyword>
<dbReference type="GO" id="GO:0048038">
    <property type="term" value="F:quinone binding"/>
    <property type="evidence" value="ECO:0007669"/>
    <property type="project" value="TreeGrafter"/>
</dbReference>
<dbReference type="Proteomes" id="UP000019147">
    <property type="component" value="Chromosome"/>
</dbReference>
<dbReference type="KEGG" id="cgz:M787_004190"/>
<dbReference type="InterPro" id="IPR020904">
    <property type="entry name" value="Sc_DH/Rdtase_CS"/>
</dbReference>
<dbReference type="UniPathway" id="UPA00094"/>
<protein>
    <recommendedName>
        <fullName evidence="14">3-oxoacyl-[acyl-carrier-protein] reductase</fullName>
        <ecNumber evidence="14">1.1.1.100</ecNumber>
    </recommendedName>
</protein>
<evidence type="ECO:0000256" key="5">
    <source>
        <dbReference type="ARBA" id="ARBA00022516"/>
    </source>
</evidence>
<dbReference type="GeneID" id="81478504"/>
<dbReference type="NCBIfam" id="NF005559">
    <property type="entry name" value="PRK07231.1"/>
    <property type="match status" value="1"/>
</dbReference>
<evidence type="ECO:0000256" key="7">
    <source>
        <dbReference type="ARBA" id="ARBA00022857"/>
    </source>
</evidence>
<sequence>MNQILLGKKAIITGGSRGIGFAIAKLFVEQGADVEIWGINVEKGKHAAKELSQIVDRPVTFVSADVSNCSSVKEAMQAFLSNHGSIDILVNNAGITRDNLLMRMSEEEWSSVINTNLNSLYYLCSSVIRPMIKARSGSIINISSIVGIMGSPGQANYAAAKAGIIGFSRALAKEVAARNIRVNCIAPGFIDTDMTRVLNEELKSNWLKNIPMGRMGFPEEIANAALFLASPLSSYITAQVLSVDGGITY</sequence>
<name>A0A173E022_9CHLA</name>
<comment type="function">
    <text evidence="1 14">Catalyzes the NADPH-dependent reduction of beta-ketoacyl-ACP substrates to beta-hydroxyacyl-ACP products, the first reductive step in the elongation cycle of fatty acid biosynthesis.</text>
</comment>
<evidence type="ECO:0000256" key="12">
    <source>
        <dbReference type="PIRSR" id="PIRSR611284-1"/>
    </source>
</evidence>
<comment type="similarity">
    <text evidence="3 14">Belongs to the short-chain dehydrogenases/reductases (SDR) family.</text>
</comment>
<dbReference type="NCBIfam" id="NF004197">
    <property type="entry name" value="PRK05653.1-1"/>
    <property type="match status" value="1"/>
</dbReference>
<keyword evidence="10 14" id="KW-0275">Fatty acid biosynthesis</keyword>
<dbReference type="eggNOG" id="COG1028">
    <property type="taxonomic scope" value="Bacteria"/>
</dbReference>
<dbReference type="STRING" id="1143323.M787_004190"/>
<dbReference type="SUPFAM" id="SSF51735">
    <property type="entry name" value="NAD(P)-binding Rossmann-fold domains"/>
    <property type="match status" value="1"/>
</dbReference>
<dbReference type="Gene3D" id="3.40.50.720">
    <property type="entry name" value="NAD(P)-binding Rossmann-like Domain"/>
    <property type="match status" value="1"/>
</dbReference>
<feature type="binding site" evidence="13">
    <location>
        <position position="190"/>
    </location>
    <ligand>
        <name>NADP(+)</name>
        <dbReference type="ChEBI" id="CHEBI:58349"/>
    </ligand>
</feature>
<evidence type="ECO:0000256" key="8">
    <source>
        <dbReference type="ARBA" id="ARBA00023002"/>
    </source>
</evidence>
<dbReference type="GO" id="GO:0051287">
    <property type="term" value="F:NAD binding"/>
    <property type="evidence" value="ECO:0007669"/>
    <property type="project" value="UniProtKB-UniRule"/>
</dbReference>
<feature type="domain" description="Ketoreductase" evidence="15">
    <location>
        <begin position="8"/>
        <end position="192"/>
    </location>
</feature>
<evidence type="ECO:0000313" key="16">
    <source>
        <dbReference type="EMBL" id="ANG66509.1"/>
    </source>
</evidence>